<sequence length="132" mass="15407">MPALEWDCDLEKQALEIINKDDSETVHDLNDHGYNHYVEFEISEEKKEVDFKKDLKPALKFWFNKVKSGGNRDSKNRMTNEDLSPYAYMANDKNTKIGCGYNVSVIEDERLVTFLCLYDKKVEVNDVIYEVA</sequence>
<dbReference type="InterPro" id="IPR035940">
    <property type="entry name" value="CAP_sf"/>
</dbReference>
<feature type="domain" description="SCP" evidence="1">
    <location>
        <begin position="1"/>
        <end position="104"/>
    </location>
</feature>
<dbReference type="Proteomes" id="UP000054047">
    <property type="component" value="Unassembled WGS sequence"/>
</dbReference>
<dbReference type="InterPro" id="IPR014044">
    <property type="entry name" value="CAP_dom"/>
</dbReference>
<name>A0A0C2BZ06_9BILA</name>
<proteinExistence type="predicted"/>
<keyword evidence="3" id="KW-1185">Reference proteome</keyword>
<accession>A0A0C2BZ06</accession>
<evidence type="ECO:0000313" key="2">
    <source>
        <dbReference type="EMBL" id="KIH49173.1"/>
    </source>
</evidence>
<protein>
    <recommendedName>
        <fullName evidence="1">SCP domain-containing protein</fullName>
    </recommendedName>
</protein>
<dbReference type="Gene3D" id="3.40.33.10">
    <property type="entry name" value="CAP"/>
    <property type="match status" value="1"/>
</dbReference>
<organism evidence="2 3">
    <name type="scientific">Ancylostoma duodenale</name>
    <dbReference type="NCBI Taxonomy" id="51022"/>
    <lineage>
        <taxon>Eukaryota</taxon>
        <taxon>Metazoa</taxon>
        <taxon>Ecdysozoa</taxon>
        <taxon>Nematoda</taxon>
        <taxon>Chromadorea</taxon>
        <taxon>Rhabditida</taxon>
        <taxon>Rhabditina</taxon>
        <taxon>Rhabditomorpha</taxon>
        <taxon>Strongyloidea</taxon>
        <taxon>Ancylostomatidae</taxon>
        <taxon>Ancylostomatinae</taxon>
        <taxon>Ancylostoma</taxon>
    </lineage>
</organism>
<dbReference type="AlphaFoldDB" id="A0A0C2BZ06"/>
<dbReference type="Pfam" id="PF00188">
    <property type="entry name" value="CAP"/>
    <property type="match status" value="1"/>
</dbReference>
<evidence type="ECO:0000313" key="3">
    <source>
        <dbReference type="Proteomes" id="UP000054047"/>
    </source>
</evidence>
<evidence type="ECO:0000259" key="1">
    <source>
        <dbReference type="Pfam" id="PF00188"/>
    </source>
</evidence>
<dbReference type="SUPFAM" id="SSF55797">
    <property type="entry name" value="PR-1-like"/>
    <property type="match status" value="1"/>
</dbReference>
<dbReference type="EMBL" id="KN754709">
    <property type="protein sequence ID" value="KIH49173.1"/>
    <property type="molecule type" value="Genomic_DNA"/>
</dbReference>
<gene>
    <name evidence="2" type="ORF">ANCDUO_20753</name>
</gene>
<dbReference type="CDD" id="cd05380">
    <property type="entry name" value="CAP_euk"/>
    <property type="match status" value="1"/>
</dbReference>
<reference evidence="2 3" key="1">
    <citation type="submission" date="2013-12" db="EMBL/GenBank/DDBJ databases">
        <title>Draft genome of the parsitic nematode Ancylostoma duodenale.</title>
        <authorList>
            <person name="Mitreva M."/>
        </authorList>
    </citation>
    <scope>NUCLEOTIDE SEQUENCE [LARGE SCALE GENOMIC DNA]</scope>
    <source>
        <strain evidence="2 3">Zhejiang</strain>
    </source>
</reference>